<dbReference type="CDD" id="cd09917">
    <property type="entry name" value="F-box_SF"/>
    <property type="match status" value="1"/>
</dbReference>
<dbReference type="SUPFAM" id="SSF81383">
    <property type="entry name" value="F-box domain"/>
    <property type="match status" value="1"/>
</dbReference>
<dbReference type="Pfam" id="PF00646">
    <property type="entry name" value="F-box"/>
    <property type="match status" value="1"/>
</dbReference>
<gene>
    <name evidence="2" type="ORF">LY89DRAFT_723039</name>
</gene>
<dbReference type="RefSeq" id="XP_018065554.1">
    <property type="nucleotide sequence ID" value="XM_018218782.1"/>
</dbReference>
<protein>
    <recommendedName>
        <fullName evidence="1">F-box domain-containing protein</fullName>
    </recommendedName>
</protein>
<feature type="domain" description="F-box" evidence="1">
    <location>
        <begin position="9"/>
        <end position="42"/>
    </location>
</feature>
<evidence type="ECO:0000313" key="2">
    <source>
        <dbReference type="EMBL" id="KUJ11199.1"/>
    </source>
</evidence>
<keyword evidence="3" id="KW-1185">Reference proteome</keyword>
<dbReference type="Gene3D" id="1.20.1280.50">
    <property type="match status" value="1"/>
</dbReference>
<dbReference type="GeneID" id="28828508"/>
<evidence type="ECO:0000313" key="3">
    <source>
        <dbReference type="Proteomes" id="UP000070700"/>
    </source>
</evidence>
<dbReference type="KEGG" id="psco:LY89DRAFT_723039"/>
<sequence>MELQIHDFISKLPEECKSAVVRYLAGKDAANLRLTSRAWRDTAAEGLFNVGEPYGNCEECITRGVLVFRPHRTSSYFINALSKWPWLARHIKEIEIYLPDKRVQEMVAALDHRTEMWKEELDSSWPKYRLQNLGICRKDLYRMAESFIDLFSHLTHVESVSAFSERCPFPESEKELCAFWDYLCPERFDPEPSFPHRYQDEPAAIHLFIGIFRALKYLKSPINRLSLEHVPLSVFEILHRHQTQQAVDRSAKGKLGLGKALVVHPFESTLSKVRDLHIGLVVDSVQVGPLLPVSKQGAFFLKDGLGFMSSLKSLTMIWSDMDDASLFGIKVH</sequence>
<dbReference type="EMBL" id="KQ947427">
    <property type="protein sequence ID" value="KUJ11199.1"/>
    <property type="molecule type" value="Genomic_DNA"/>
</dbReference>
<dbReference type="Proteomes" id="UP000070700">
    <property type="component" value="Unassembled WGS sequence"/>
</dbReference>
<dbReference type="OrthoDB" id="3519642at2759"/>
<dbReference type="InterPro" id="IPR036047">
    <property type="entry name" value="F-box-like_dom_sf"/>
</dbReference>
<dbReference type="InterPro" id="IPR001810">
    <property type="entry name" value="F-box_dom"/>
</dbReference>
<dbReference type="InParanoid" id="A0A194WU43"/>
<reference evidence="2 3" key="1">
    <citation type="submission" date="2015-10" db="EMBL/GenBank/DDBJ databases">
        <title>Full genome of DAOMC 229536 Phialocephala scopiformis, a fungal endophyte of spruce producing the potent anti-insectan compound rugulosin.</title>
        <authorList>
            <consortium name="DOE Joint Genome Institute"/>
            <person name="Walker A.K."/>
            <person name="Frasz S.L."/>
            <person name="Seifert K.A."/>
            <person name="Miller J.D."/>
            <person name="Mondo S.J."/>
            <person name="Labutti K."/>
            <person name="Lipzen A."/>
            <person name="Dockter R."/>
            <person name="Kennedy M."/>
            <person name="Grigoriev I.V."/>
            <person name="Spatafora J.W."/>
        </authorList>
    </citation>
    <scope>NUCLEOTIDE SEQUENCE [LARGE SCALE GENOMIC DNA]</scope>
    <source>
        <strain evidence="2 3">CBS 120377</strain>
    </source>
</reference>
<accession>A0A194WU43</accession>
<name>A0A194WU43_MOLSC</name>
<proteinExistence type="predicted"/>
<dbReference type="AlphaFoldDB" id="A0A194WU43"/>
<organism evidence="2 3">
    <name type="scientific">Mollisia scopiformis</name>
    <name type="common">Conifer needle endophyte fungus</name>
    <name type="synonym">Phialocephala scopiformis</name>
    <dbReference type="NCBI Taxonomy" id="149040"/>
    <lineage>
        <taxon>Eukaryota</taxon>
        <taxon>Fungi</taxon>
        <taxon>Dikarya</taxon>
        <taxon>Ascomycota</taxon>
        <taxon>Pezizomycotina</taxon>
        <taxon>Leotiomycetes</taxon>
        <taxon>Helotiales</taxon>
        <taxon>Mollisiaceae</taxon>
        <taxon>Mollisia</taxon>
    </lineage>
</organism>
<evidence type="ECO:0000259" key="1">
    <source>
        <dbReference type="Pfam" id="PF00646"/>
    </source>
</evidence>